<accession>A0AAI8VSS4</accession>
<reference evidence="1" key="1">
    <citation type="submission" date="2023-10" db="EMBL/GenBank/DDBJ databases">
        <authorList>
            <person name="Hackl T."/>
        </authorList>
    </citation>
    <scope>NUCLEOTIDE SEQUENCE</scope>
</reference>
<protein>
    <submittedName>
        <fullName evidence="1">Uu.00g057070.m01.CDS01</fullName>
    </submittedName>
</protein>
<evidence type="ECO:0000313" key="1">
    <source>
        <dbReference type="EMBL" id="CAJ2509807.1"/>
    </source>
</evidence>
<comment type="caution">
    <text evidence="1">The sequence shown here is derived from an EMBL/GenBank/DDBJ whole genome shotgun (WGS) entry which is preliminary data.</text>
</comment>
<name>A0AAI8VSS4_9PEZI</name>
<dbReference type="AlphaFoldDB" id="A0AAI8VSS4"/>
<evidence type="ECO:0000313" key="2">
    <source>
        <dbReference type="Proteomes" id="UP001295740"/>
    </source>
</evidence>
<proteinExistence type="predicted"/>
<dbReference type="Proteomes" id="UP001295740">
    <property type="component" value="Unassembled WGS sequence"/>
</dbReference>
<organism evidence="1 2">
    <name type="scientific">Anthostomella pinea</name>
    <dbReference type="NCBI Taxonomy" id="933095"/>
    <lineage>
        <taxon>Eukaryota</taxon>
        <taxon>Fungi</taxon>
        <taxon>Dikarya</taxon>
        <taxon>Ascomycota</taxon>
        <taxon>Pezizomycotina</taxon>
        <taxon>Sordariomycetes</taxon>
        <taxon>Xylariomycetidae</taxon>
        <taxon>Xylariales</taxon>
        <taxon>Xylariaceae</taxon>
        <taxon>Anthostomella</taxon>
    </lineage>
</organism>
<dbReference type="EMBL" id="CAUWAG010000013">
    <property type="protein sequence ID" value="CAJ2509807.1"/>
    <property type="molecule type" value="Genomic_DNA"/>
</dbReference>
<keyword evidence="2" id="KW-1185">Reference proteome</keyword>
<sequence length="57" mass="6360">MTSPATYTVMKDAGAQWQLLTEQLHGLGYGFSANALKHAYDCATTSWCHLRGHEAYR</sequence>
<gene>
    <name evidence="1" type="ORF">KHLLAP_LOCUS10275</name>
</gene>